<dbReference type="GO" id="GO:1903724">
    <property type="term" value="P:positive regulation of centriole elongation"/>
    <property type="evidence" value="ECO:0007669"/>
    <property type="project" value="TreeGrafter"/>
</dbReference>
<keyword evidence="4" id="KW-1185">Reference proteome</keyword>
<protein>
    <recommendedName>
        <fullName evidence="2">DUF3668 domain-containing protein</fullName>
    </recommendedName>
</protein>
<organism evidence="3 4">
    <name type="scientific">Cardiocondyla obscurior</name>
    <dbReference type="NCBI Taxonomy" id="286306"/>
    <lineage>
        <taxon>Eukaryota</taxon>
        <taxon>Metazoa</taxon>
        <taxon>Ecdysozoa</taxon>
        <taxon>Arthropoda</taxon>
        <taxon>Hexapoda</taxon>
        <taxon>Insecta</taxon>
        <taxon>Pterygota</taxon>
        <taxon>Neoptera</taxon>
        <taxon>Endopterygota</taxon>
        <taxon>Hymenoptera</taxon>
        <taxon>Apocrita</taxon>
        <taxon>Aculeata</taxon>
        <taxon>Formicoidea</taxon>
        <taxon>Formicidae</taxon>
        <taxon>Myrmicinae</taxon>
        <taxon>Cardiocondyla</taxon>
    </lineage>
</organism>
<sequence>MTETTKSDVQIILSIKEGKGFDQVLQSTLLIGTLNGHSLETDRIEACPTPQYATDLVWETNKMVLRRMRSQQAPLKLECFAFKENEGRERIGYVLLNVRSAQVISKYGDVSPKASWHKLLGLRSDLKIQKPELLLALKVEDHKDTNLKSAAELKNLTIDKDVILENDKIIPHLYPDEQLIQLGPLETCCELFILSITAMCTENLHLLLSKNLNKISTVHFSYRVLENDIELKPFEIKSEKSHFIPEKVVVRIRSSLNVLKQYLQSQAYLLIHLKQENNVIAKSSVNLQPLVSASNLQEFLKCAVNASTTLHEKCFLIKPNLTETIENHHRISYLDLQLKLQYIGNKTNTLFNTNMAINSNISTRLNYNEENINNVDQKSSEIELHRNSRGDFGKFSLKNIPGEIKCTSEYKNVNKQSVDCQWFKHRTDKVTCSRSCDGTLCNYVNKNYVKDVESYHCYCLRVLLVAITLVSETLTGREIEFRFHHPKTEVMSTAYAIMPVLLNKKVKLEDTVCQFHFISAPDEIKQLLQSFPPKISIYDINEDNELSQLVLDVKPLFYQEKFECQYKLSLFDADRNKIADMDIILALEDRGLHCILKKETIGKNLGPPILDDSLAYKIVDELETWKERQKEMFKAELKKKEERHLNILSEEWRMQKENLESKLACSVDQCKTLANSLNNATEDLRKRRLKSLENETRLIKANEDLQSRYEIKLKDLKDTLNETRNNLTAKVTKLEEKKVALEAQVEILSYENENLKLSISKQMDELEMYQKGFLTQDQTTSLLQDVKILEEKLDNAQKGKEFFREHWIKAIRELHRINLDYQQAMEVQIKNSRKELTSPNVEEILSADRKALNDDQVLLNELQKEIDDIMPKQFFASKETCNKIFTADDICYVSYNNNNKTIYNKSEEYTERLRALRDERESLLRTGNYTTDDLVIKKLNAEIQSLLISR</sequence>
<comment type="caution">
    <text evidence="3">The sequence shown here is derived from an EMBL/GenBank/DDBJ whole genome shotgun (WGS) entry which is preliminary data.</text>
</comment>
<dbReference type="Pfam" id="PF12416">
    <property type="entry name" value="DUF3668"/>
    <property type="match status" value="1"/>
</dbReference>
<dbReference type="PANTHER" id="PTHR21574">
    <property type="entry name" value="CENTROSOMAL PROTEIN OF 120 KDA"/>
    <property type="match status" value="1"/>
</dbReference>
<proteinExistence type="predicted"/>
<dbReference type="PANTHER" id="PTHR21574:SF0">
    <property type="entry name" value="CENTROSOMAL PROTEIN OF 120 KDA"/>
    <property type="match status" value="1"/>
</dbReference>
<dbReference type="AlphaFoldDB" id="A0AAW2FQB6"/>
<dbReference type="InterPro" id="IPR039893">
    <property type="entry name" value="CEP120-like"/>
</dbReference>
<dbReference type="Gene3D" id="2.60.40.150">
    <property type="entry name" value="C2 domain"/>
    <property type="match status" value="1"/>
</dbReference>
<dbReference type="InterPro" id="IPR035892">
    <property type="entry name" value="C2_domain_sf"/>
</dbReference>
<dbReference type="EMBL" id="JADYXP020000009">
    <property type="protein sequence ID" value="KAL0117304.1"/>
    <property type="molecule type" value="Genomic_DNA"/>
</dbReference>
<evidence type="ECO:0000259" key="2">
    <source>
        <dbReference type="Pfam" id="PF12416"/>
    </source>
</evidence>
<feature type="coiled-coil region" evidence="1">
    <location>
        <begin position="899"/>
        <end position="926"/>
    </location>
</feature>
<dbReference type="Proteomes" id="UP001430953">
    <property type="component" value="Unassembled WGS sequence"/>
</dbReference>
<dbReference type="GO" id="GO:0005813">
    <property type="term" value="C:centrosome"/>
    <property type="evidence" value="ECO:0007669"/>
    <property type="project" value="TreeGrafter"/>
</dbReference>
<evidence type="ECO:0000313" key="4">
    <source>
        <dbReference type="Proteomes" id="UP001430953"/>
    </source>
</evidence>
<reference evidence="3 4" key="1">
    <citation type="submission" date="2023-03" db="EMBL/GenBank/DDBJ databases">
        <title>High recombination rates correlate with genetic variation in Cardiocondyla obscurior ants.</title>
        <authorList>
            <person name="Errbii M."/>
        </authorList>
    </citation>
    <scope>NUCLEOTIDE SEQUENCE [LARGE SCALE GENOMIC DNA]</scope>
    <source>
        <strain evidence="3">Alpha-2009</strain>
        <tissue evidence="3">Whole body</tissue>
    </source>
</reference>
<gene>
    <name evidence="3" type="ORF">PUN28_010273</name>
</gene>
<evidence type="ECO:0000256" key="1">
    <source>
        <dbReference type="SAM" id="Coils"/>
    </source>
</evidence>
<name>A0AAW2FQB6_9HYME</name>
<feature type="coiled-coil region" evidence="1">
    <location>
        <begin position="702"/>
        <end position="751"/>
    </location>
</feature>
<dbReference type="InterPro" id="IPR022136">
    <property type="entry name" value="DUF3668"/>
</dbReference>
<accession>A0AAW2FQB6</accession>
<keyword evidence="1" id="KW-0175">Coiled coil</keyword>
<feature type="domain" description="DUF3668" evidence="2">
    <location>
        <begin position="168"/>
        <end position="341"/>
    </location>
</feature>
<evidence type="ECO:0000313" key="3">
    <source>
        <dbReference type="EMBL" id="KAL0117304.1"/>
    </source>
</evidence>